<dbReference type="eggNOG" id="COG2253">
    <property type="taxonomic scope" value="Bacteria"/>
</dbReference>
<dbReference type="Pfam" id="PF08843">
    <property type="entry name" value="AbiEii"/>
    <property type="match status" value="1"/>
</dbReference>
<dbReference type="HOGENOM" id="CLU_067323_0_0_10"/>
<gene>
    <name evidence="2" type="ordered locus">Fleli_1822</name>
</gene>
<organism evidence="2 3">
    <name type="scientific">Bernardetia litoralis (strain ATCC 23117 / DSM 6794 / NBRC 15988 / NCIMB 1366 / Fx l1 / Sio-4)</name>
    <name type="common">Flexibacter litoralis</name>
    <dbReference type="NCBI Taxonomy" id="880071"/>
    <lineage>
        <taxon>Bacteria</taxon>
        <taxon>Pseudomonadati</taxon>
        <taxon>Bacteroidota</taxon>
        <taxon>Cytophagia</taxon>
        <taxon>Cytophagales</taxon>
        <taxon>Bernardetiaceae</taxon>
        <taxon>Bernardetia</taxon>
    </lineage>
</organism>
<evidence type="ECO:0000256" key="1">
    <source>
        <dbReference type="SAM" id="Coils"/>
    </source>
</evidence>
<accession>I4AJT5</accession>
<protein>
    <submittedName>
        <fullName evidence="2">Uncharacterized protein</fullName>
    </submittedName>
</protein>
<dbReference type="STRING" id="880071.Fleli_1822"/>
<dbReference type="Proteomes" id="UP000006054">
    <property type="component" value="Chromosome"/>
</dbReference>
<keyword evidence="3" id="KW-1185">Reference proteome</keyword>
<proteinExistence type="predicted"/>
<feature type="coiled-coil region" evidence="1">
    <location>
        <begin position="69"/>
        <end position="102"/>
    </location>
</feature>
<name>I4AJT5_BERLS</name>
<dbReference type="OrthoDB" id="9780929at2"/>
<dbReference type="EMBL" id="CP003345">
    <property type="protein sequence ID" value="AFM04220.1"/>
    <property type="molecule type" value="Genomic_DNA"/>
</dbReference>
<keyword evidence="1" id="KW-0175">Coiled coil</keyword>
<dbReference type="RefSeq" id="WP_014797672.1">
    <property type="nucleotide sequence ID" value="NC_018018.1"/>
</dbReference>
<evidence type="ECO:0000313" key="2">
    <source>
        <dbReference type="EMBL" id="AFM04220.1"/>
    </source>
</evidence>
<dbReference type="InterPro" id="IPR014942">
    <property type="entry name" value="AbiEii"/>
</dbReference>
<sequence length="280" mass="33045">MKENKEDEHHKIYILEQLLEAAFSIPSIENLVIFRGSLLTKNWIQDNYYRSVSDLDFLAIADYDRALYINFIKKTLQKTQENSELLKQKNNLEIDINSLKTEDTWVDTENPSFRFQFDVKLNNQLFENIQIDIAFGDTLVLPPLWKNYNCIISKKNITVFSVQTEQALAWKAHGLFDFYDRGGRWQSKDLYDVFCILKTQSIQKEKFQKCILVAFEDKKTPISLSYLKMKNDTFGKSKGSQKKWDKFLTEKLNYQNDKKELELNNVIRVIKEFLDPFLGS</sequence>
<evidence type="ECO:0000313" key="3">
    <source>
        <dbReference type="Proteomes" id="UP000006054"/>
    </source>
</evidence>
<dbReference type="KEGG" id="fli:Fleli_1822"/>
<dbReference type="AlphaFoldDB" id="I4AJT5"/>
<reference evidence="3" key="1">
    <citation type="submission" date="2012-06" db="EMBL/GenBank/DDBJ databases">
        <title>The complete genome of Flexibacter litoralis DSM 6794.</title>
        <authorList>
            <person name="Lucas S."/>
            <person name="Copeland A."/>
            <person name="Lapidus A."/>
            <person name="Glavina del Rio T."/>
            <person name="Dalin E."/>
            <person name="Tice H."/>
            <person name="Bruce D."/>
            <person name="Goodwin L."/>
            <person name="Pitluck S."/>
            <person name="Peters L."/>
            <person name="Ovchinnikova G."/>
            <person name="Lu M."/>
            <person name="Kyrpides N."/>
            <person name="Mavromatis K."/>
            <person name="Ivanova N."/>
            <person name="Brettin T."/>
            <person name="Detter J.C."/>
            <person name="Han C."/>
            <person name="Larimer F."/>
            <person name="Land M."/>
            <person name="Hauser L."/>
            <person name="Markowitz V."/>
            <person name="Cheng J.-F."/>
            <person name="Hugenholtz P."/>
            <person name="Woyke T."/>
            <person name="Wu D."/>
            <person name="Spring S."/>
            <person name="Lang E."/>
            <person name="Kopitz M."/>
            <person name="Brambilla E."/>
            <person name="Klenk H.-P."/>
            <person name="Eisen J.A."/>
        </authorList>
    </citation>
    <scope>NUCLEOTIDE SEQUENCE [LARGE SCALE GENOMIC DNA]</scope>
    <source>
        <strain evidence="3">ATCC 23117 / DSM 6794 / NBRC 15988 / NCIMB 1366 / Sio-4</strain>
    </source>
</reference>